<organism evidence="3 4">
    <name type="scientific">Maricaulis maris</name>
    <dbReference type="NCBI Taxonomy" id="74318"/>
    <lineage>
        <taxon>Bacteria</taxon>
        <taxon>Pseudomonadati</taxon>
        <taxon>Pseudomonadota</taxon>
        <taxon>Alphaproteobacteria</taxon>
        <taxon>Maricaulales</taxon>
        <taxon>Maricaulaceae</taxon>
        <taxon>Maricaulis</taxon>
    </lineage>
</organism>
<evidence type="ECO:0000256" key="1">
    <source>
        <dbReference type="SAM" id="MobiDB-lite"/>
    </source>
</evidence>
<accession>A0A495D585</accession>
<comment type="caution">
    <text evidence="3">The sequence shown here is derived from an EMBL/GenBank/DDBJ whole genome shotgun (WGS) entry which is preliminary data.</text>
</comment>
<evidence type="ECO:0000313" key="4">
    <source>
        <dbReference type="Proteomes" id="UP000273675"/>
    </source>
</evidence>
<feature type="chain" id="PRO_5019772778" evidence="2">
    <location>
        <begin position="25"/>
        <end position="149"/>
    </location>
</feature>
<evidence type="ECO:0000256" key="2">
    <source>
        <dbReference type="SAM" id="SignalP"/>
    </source>
</evidence>
<reference evidence="3 4" key="1">
    <citation type="submission" date="2018-10" db="EMBL/GenBank/DDBJ databases">
        <title>Genomic Encyclopedia of Type Strains, Phase IV (KMG-IV): sequencing the most valuable type-strain genomes for metagenomic binning, comparative biology and taxonomic classification.</title>
        <authorList>
            <person name="Goeker M."/>
        </authorList>
    </citation>
    <scope>NUCLEOTIDE SEQUENCE [LARGE SCALE GENOMIC DNA]</scope>
    <source>
        <strain evidence="3 4">DSM 4734</strain>
    </source>
</reference>
<keyword evidence="2" id="KW-0732">Signal</keyword>
<dbReference type="EMBL" id="RBIM01000005">
    <property type="protein sequence ID" value="RKQ95962.1"/>
    <property type="molecule type" value="Genomic_DNA"/>
</dbReference>
<name>A0A495D585_9PROT</name>
<gene>
    <name evidence="3" type="ORF">C7435_2207</name>
</gene>
<dbReference type="Proteomes" id="UP000273675">
    <property type="component" value="Unassembled WGS sequence"/>
</dbReference>
<dbReference type="AlphaFoldDB" id="A0A495D585"/>
<dbReference type="OrthoDB" id="7173442at2"/>
<feature type="region of interest" description="Disordered" evidence="1">
    <location>
        <begin position="27"/>
        <end position="47"/>
    </location>
</feature>
<evidence type="ECO:0000313" key="3">
    <source>
        <dbReference type="EMBL" id="RKQ95962.1"/>
    </source>
</evidence>
<proteinExistence type="predicted"/>
<protein>
    <submittedName>
        <fullName evidence="3">Uncharacterized protein</fullName>
    </submittedName>
</protein>
<dbReference type="RefSeq" id="WP_075189156.1">
    <property type="nucleotide sequence ID" value="NZ_RBIM01000005.1"/>
</dbReference>
<feature type="signal peptide" evidence="2">
    <location>
        <begin position="1"/>
        <end position="24"/>
    </location>
</feature>
<sequence length="149" mass="16320">MKAPALLLPGLLGLLLTTVVPASAALAAPPAEESTDENRHRSITSSDTYMPLPPLTATVQSNRRAQGLMQIEAGLEISDTRLRRRVEMYMPRLRNAYISALSIYTGMHYRYGDVPDADRISQILQEATDMTLGQEGAEVLIGMIIIHAD</sequence>